<feature type="transmembrane region" description="Helical" evidence="1">
    <location>
        <begin position="143"/>
        <end position="167"/>
    </location>
</feature>
<feature type="transmembrane region" description="Helical" evidence="1">
    <location>
        <begin position="260"/>
        <end position="278"/>
    </location>
</feature>
<feature type="transmembrane region" description="Helical" evidence="1">
    <location>
        <begin position="72"/>
        <end position="95"/>
    </location>
</feature>
<sequence length="335" mass="41212">MWIAVCIYIANDFSVWCNNVAICIYCFAVRANIVGPPIYAGCVWCNIVVPVAVLAMWSNIIVVVWRWFWCSWFWLIVFLLWSSWLLWLFWSAWFFRSLWCFRFLWCFLLSVNYLCILSWIYWSYTIFTWSVAWNIWNWFIRNYLSWISWIILILWLICTWNWISRWIYWNDLTDLMVNNCYVCVRVLWSYCLTTGSLNFCNIAINYWNVDRAKCITRFTIGELVSLNIWITKWCIAIITINEDNCLLTSYSNRSWLRSWSWGYILVVNYWSVLCRINWSNSILTWSVTWNIWNWFIWSYLSWISWIILILWLICTWNWISRWIYWNDLADLMVNN</sequence>
<feature type="transmembrane region" description="Helical" evidence="1">
    <location>
        <begin position="219"/>
        <end position="240"/>
    </location>
</feature>
<gene>
    <name evidence="2" type="ORF">FC44_GL001481</name>
</gene>
<protein>
    <submittedName>
        <fullName evidence="2">Uncharacterized protein</fullName>
    </submittedName>
</protein>
<keyword evidence="1" id="KW-0472">Membrane</keyword>
<keyword evidence="1" id="KW-1133">Transmembrane helix</keyword>
<dbReference type="EMBL" id="AZGN01000039">
    <property type="protein sequence ID" value="KRM32974.1"/>
    <property type="molecule type" value="Genomic_DNA"/>
</dbReference>
<organism evidence="2 3">
    <name type="scientific">Lactobacillus intestinalis DSM 6629</name>
    <dbReference type="NCBI Taxonomy" id="1423761"/>
    <lineage>
        <taxon>Bacteria</taxon>
        <taxon>Bacillati</taxon>
        <taxon>Bacillota</taxon>
        <taxon>Bacilli</taxon>
        <taxon>Lactobacillales</taxon>
        <taxon>Lactobacillaceae</taxon>
        <taxon>Lactobacillus</taxon>
    </lineage>
</organism>
<evidence type="ECO:0000256" key="1">
    <source>
        <dbReference type="SAM" id="Phobius"/>
    </source>
</evidence>
<keyword evidence="3" id="KW-1185">Reference proteome</keyword>
<name>A0ABR5PQN3_9LACO</name>
<evidence type="ECO:0000313" key="2">
    <source>
        <dbReference type="EMBL" id="KRM32974.1"/>
    </source>
</evidence>
<comment type="caution">
    <text evidence="2">The sequence shown here is derived from an EMBL/GenBank/DDBJ whole genome shotgun (WGS) entry which is preliminary data.</text>
</comment>
<feature type="transmembrane region" description="Helical" evidence="1">
    <location>
        <begin position="101"/>
        <end position="122"/>
    </location>
</feature>
<evidence type="ECO:0000313" key="3">
    <source>
        <dbReference type="Proteomes" id="UP000051735"/>
    </source>
</evidence>
<reference evidence="2 3" key="1">
    <citation type="journal article" date="2015" name="Genome Announc.">
        <title>Expanding the biotechnology potential of lactobacilli through comparative genomics of 213 strains and associated genera.</title>
        <authorList>
            <person name="Sun Z."/>
            <person name="Harris H.M."/>
            <person name="McCann A."/>
            <person name="Guo C."/>
            <person name="Argimon S."/>
            <person name="Zhang W."/>
            <person name="Yang X."/>
            <person name="Jeffery I.B."/>
            <person name="Cooney J.C."/>
            <person name="Kagawa T.F."/>
            <person name="Liu W."/>
            <person name="Song Y."/>
            <person name="Salvetti E."/>
            <person name="Wrobel A."/>
            <person name="Rasinkangas P."/>
            <person name="Parkhill J."/>
            <person name="Rea M.C."/>
            <person name="O'Sullivan O."/>
            <person name="Ritari J."/>
            <person name="Douillard F.P."/>
            <person name="Paul Ross R."/>
            <person name="Yang R."/>
            <person name="Briner A.E."/>
            <person name="Felis G.E."/>
            <person name="de Vos W.M."/>
            <person name="Barrangou R."/>
            <person name="Klaenhammer T.R."/>
            <person name="Caufield P.W."/>
            <person name="Cui Y."/>
            <person name="Zhang H."/>
            <person name="O'Toole P.W."/>
        </authorList>
    </citation>
    <scope>NUCLEOTIDE SEQUENCE [LARGE SCALE GENOMIC DNA]</scope>
    <source>
        <strain evidence="2 3">DSM 6629</strain>
    </source>
</reference>
<feature type="transmembrane region" description="Helical" evidence="1">
    <location>
        <begin position="38"/>
        <end position="65"/>
    </location>
</feature>
<feature type="transmembrane region" description="Helical" evidence="1">
    <location>
        <begin position="187"/>
        <end position="207"/>
    </location>
</feature>
<proteinExistence type="predicted"/>
<feature type="transmembrane region" description="Helical" evidence="1">
    <location>
        <begin position="299"/>
        <end position="319"/>
    </location>
</feature>
<accession>A0ABR5PQN3</accession>
<keyword evidence="1" id="KW-0812">Transmembrane</keyword>
<dbReference type="Proteomes" id="UP000051735">
    <property type="component" value="Unassembled WGS sequence"/>
</dbReference>